<feature type="active site" description="Nucleophile" evidence="3">
    <location>
        <position position="141"/>
    </location>
</feature>
<keyword evidence="5" id="KW-0378">Hydrolase</keyword>
<dbReference type="AlphaFoldDB" id="A0A9P4IJP3"/>
<dbReference type="GO" id="GO:0009086">
    <property type="term" value="P:methionine biosynthetic process"/>
    <property type="evidence" value="ECO:0007669"/>
    <property type="project" value="TreeGrafter"/>
</dbReference>
<dbReference type="GO" id="GO:0004414">
    <property type="term" value="F:homoserine O-acetyltransferase activity"/>
    <property type="evidence" value="ECO:0007669"/>
    <property type="project" value="TreeGrafter"/>
</dbReference>
<dbReference type="NCBIfam" id="NF005071">
    <property type="entry name" value="PRK06489.1"/>
    <property type="match status" value="1"/>
</dbReference>
<evidence type="ECO:0000256" key="1">
    <source>
        <dbReference type="ARBA" id="ARBA00006886"/>
    </source>
</evidence>
<reference evidence="5" key="1">
    <citation type="journal article" date="2020" name="Stud. Mycol.">
        <title>101 Dothideomycetes genomes: a test case for predicting lifestyles and emergence of pathogens.</title>
        <authorList>
            <person name="Haridas S."/>
            <person name="Albert R."/>
            <person name="Binder M."/>
            <person name="Bloem J."/>
            <person name="Labutti K."/>
            <person name="Salamov A."/>
            <person name="Andreopoulos B."/>
            <person name="Baker S."/>
            <person name="Barry K."/>
            <person name="Bills G."/>
            <person name="Bluhm B."/>
            <person name="Cannon C."/>
            <person name="Castanera R."/>
            <person name="Culley D."/>
            <person name="Daum C."/>
            <person name="Ezra D."/>
            <person name="Gonzalez J."/>
            <person name="Henrissat B."/>
            <person name="Kuo A."/>
            <person name="Liang C."/>
            <person name="Lipzen A."/>
            <person name="Lutzoni F."/>
            <person name="Magnuson J."/>
            <person name="Mondo S."/>
            <person name="Nolan M."/>
            <person name="Ohm R."/>
            <person name="Pangilinan J."/>
            <person name="Park H.-J."/>
            <person name="Ramirez L."/>
            <person name="Alfaro M."/>
            <person name="Sun H."/>
            <person name="Tritt A."/>
            <person name="Yoshinaga Y."/>
            <person name="Zwiers L.-H."/>
            <person name="Turgeon B."/>
            <person name="Goodwin S."/>
            <person name="Spatafora J."/>
            <person name="Crous P."/>
            <person name="Grigoriev I."/>
        </authorList>
    </citation>
    <scope>NUCLEOTIDE SEQUENCE</scope>
    <source>
        <strain evidence="5">CBS 133067</strain>
    </source>
</reference>
<dbReference type="PIRSF" id="PIRSF000443">
    <property type="entry name" value="Homoser_Ac_trans"/>
    <property type="match status" value="1"/>
</dbReference>
<sequence>MSQNWPAVTEGDYIVKDFRFNNGSTLPELKLHYRTLGKLKTDQNGHALNAVLIMHGTSGSGAQFLVDHFAGKLFNPGQLLDANTYFLIIRDGIGHGGSSKPSDGLRAKFPRYGYRDMVRGDYELLTKHLGVDHLRLVMGTSMGGMHSWLWGSTYPDFMDAVMPLASLPAKISGRNRMTRKMAMDAIKSDPEWQGGDYPADKQPRGLITALYVLVFMSSCPLQMQVECPDRETADAWLDAKIAEGMKEKDANNLCFAFDASHDYDPPVQNIKAPLLAVNFADDQVNPPELGIFERETMKIARGKAILMPISEATRGHGTHTIAEVWDDYLKELLQSSDKAKL</sequence>
<dbReference type="GO" id="GO:0016787">
    <property type="term" value="F:hydrolase activity"/>
    <property type="evidence" value="ECO:0007669"/>
    <property type="project" value="UniProtKB-KW"/>
</dbReference>
<dbReference type="InterPro" id="IPR000073">
    <property type="entry name" value="AB_hydrolase_1"/>
</dbReference>
<accession>A0A9P4IJP3</accession>
<dbReference type="OrthoDB" id="9972683at2759"/>
<protein>
    <submittedName>
        <fullName evidence="5">Alpha/beta hydrolase protein</fullName>
    </submittedName>
</protein>
<evidence type="ECO:0000313" key="5">
    <source>
        <dbReference type="EMBL" id="KAF2102846.1"/>
    </source>
</evidence>
<dbReference type="InterPro" id="IPR008220">
    <property type="entry name" value="HAT_MetX-like"/>
</dbReference>
<evidence type="ECO:0000256" key="2">
    <source>
        <dbReference type="ARBA" id="ARBA00022679"/>
    </source>
</evidence>
<keyword evidence="2" id="KW-0808">Transferase</keyword>
<dbReference type="Gene3D" id="3.40.50.1820">
    <property type="entry name" value="alpha/beta hydrolase"/>
    <property type="match status" value="1"/>
</dbReference>
<dbReference type="InterPro" id="IPR029058">
    <property type="entry name" value="AB_hydrolase_fold"/>
</dbReference>
<dbReference type="GO" id="GO:0009092">
    <property type="term" value="P:homoserine metabolic process"/>
    <property type="evidence" value="ECO:0007669"/>
    <property type="project" value="TreeGrafter"/>
</dbReference>
<comment type="similarity">
    <text evidence="1">Belongs to the AB hydrolase superfamily. MetX family.</text>
</comment>
<dbReference type="PANTHER" id="PTHR32268">
    <property type="entry name" value="HOMOSERINE O-ACETYLTRANSFERASE"/>
    <property type="match status" value="1"/>
</dbReference>
<feature type="active site" evidence="3">
    <location>
        <position position="316"/>
    </location>
</feature>
<organism evidence="5 6">
    <name type="scientific">Rhizodiscina lignyota</name>
    <dbReference type="NCBI Taxonomy" id="1504668"/>
    <lineage>
        <taxon>Eukaryota</taxon>
        <taxon>Fungi</taxon>
        <taxon>Dikarya</taxon>
        <taxon>Ascomycota</taxon>
        <taxon>Pezizomycotina</taxon>
        <taxon>Dothideomycetes</taxon>
        <taxon>Pleosporomycetidae</taxon>
        <taxon>Aulographales</taxon>
        <taxon>Rhizodiscinaceae</taxon>
        <taxon>Rhizodiscina</taxon>
    </lineage>
</organism>
<dbReference type="Proteomes" id="UP000799772">
    <property type="component" value="Unassembled WGS sequence"/>
</dbReference>
<dbReference type="PANTHER" id="PTHR32268:SF11">
    <property type="entry name" value="HOMOSERINE O-ACETYLTRANSFERASE"/>
    <property type="match status" value="1"/>
</dbReference>
<comment type="caution">
    <text evidence="5">The sequence shown here is derived from an EMBL/GenBank/DDBJ whole genome shotgun (WGS) entry which is preliminary data.</text>
</comment>
<keyword evidence="6" id="KW-1185">Reference proteome</keyword>
<evidence type="ECO:0000313" key="6">
    <source>
        <dbReference type="Proteomes" id="UP000799772"/>
    </source>
</evidence>
<feature type="domain" description="AB hydrolase-1" evidence="4">
    <location>
        <begin position="50"/>
        <end position="288"/>
    </location>
</feature>
<name>A0A9P4IJP3_9PEZI</name>
<proteinExistence type="inferred from homology"/>
<dbReference type="Pfam" id="PF00561">
    <property type="entry name" value="Abhydrolase_1"/>
    <property type="match status" value="1"/>
</dbReference>
<dbReference type="EMBL" id="ML978122">
    <property type="protein sequence ID" value="KAF2102846.1"/>
    <property type="molecule type" value="Genomic_DNA"/>
</dbReference>
<dbReference type="SUPFAM" id="SSF53474">
    <property type="entry name" value="alpha/beta-Hydrolases"/>
    <property type="match status" value="1"/>
</dbReference>
<evidence type="ECO:0000256" key="3">
    <source>
        <dbReference type="PIRSR" id="PIRSR000443-1"/>
    </source>
</evidence>
<feature type="active site" evidence="3">
    <location>
        <position position="282"/>
    </location>
</feature>
<evidence type="ECO:0000259" key="4">
    <source>
        <dbReference type="Pfam" id="PF00561"/>
    </source>
</evidence>
<gene>
    <name evidence="5" type="ORF">NA57DRAFT_52395</name>
</gene>